<evidence type="ECO:0000313" key="1">
    <source>
        <dbReference type="EMBL" id="KAJ8438030.1"/>
    </source>
</evidence>
<dbReference type="EMBL" id="JAKOGI010000273">
    <property type="protein sequence ID" value="KAJ8438030.1"/>
    <property type="molecule type" value="Genomic_DNA"/>
</dbReference>
<sequence length="224" mass="26683">MGNFGFNCQLLLSEIRLTMDLSHSTCFRKSVRFFRSKSSRSYVNEEDLARHVLFDIGRRRTRLDIKKRKQNQVEIIWINPFFLRQRSYPFQNSVLSLPFKSSYAFPRPRKKDKFLFLGTHAAFVTPERIMVTPPLTTSFMNFIVIEIHVLPRQNLQRFTSVERTIHSIRIDMRIQLHCIARICVVYRLTSLLLSSYDPLPDEPPFSSVHRDKMWGWRQQFITTH</sequence>
<organism evidence="1 2">
    <name type="scientific">Carnegiea gigantea</name>
    <dbReference type="NCBI Taxonomy" id="171969"/>
    <lineage>
        <taxon>Eukaryota</taxon>
        <taxon>Viridiplantae</taxon>
        <taxon>Streptophyta</taxon>
        <taxon>Embryophyta</taxon>
        <taxon>Tracheophyta</taxon>
        <taxon>Spermatophyta</taxon>
        <taxon>Magnoliopsida</taxon>
        <taxon>eudicotyledons</taxon>
        <taxon>Gunneridae</taxon>
        <taxon>Pentapetalae</taxon>
        <taxon>Caryophyllales</taxon>
        <taxon>Cactineae</taxon>
        <taxon>Cactaceae</taxon>
        <taxon>Cactoideae</taxon>
        <taxon>Echinocereeae</taxon>
        <taxon>Carnegiea</taxon>
    </lineage>
</organism>
<evidence type="ECO:0000313" key="2">
    <source>
        <dbReference type="Proteomes" id="UP001153076"/>
    </source>
</evidence>
<keyword evidence="2" id="KW-1185">Reference proteome</keyword>
<accession>A0A9Q1QEU8</accession>
<reference evidence="1" key="1">
    <citation type="submission" date="2022-04" db="EMBL/GenBank/DDBJ databases">
        <title>Carnegiea gigantea Genome sequencing and assembly v2.</title>
        <authorList>
            <person name="Copetti D."/>
            <person name="Sanderson M.J."/>
            <person name="Burquez A."/>
            <person name="Wojciechowski M.F."/>
        </authorList>
    </citation>
    <scope>NUCLEOTIDE SEQUENCE</scope>
    <source>
        <strain evidence="1">SGP5-SGP5p</strain>
        <tissue evidence="1">Aerial part</tissue>
    </source>
</reference>
<name>A0A9Q1QEU8_9CARY</name>
<dbReference type="AlphaFoldDB" id="A0A9Q1QEU8"/>
<dbReference type="Proteomes" id="UP001153076">
    <property type="component" value="Unassembled WGS sequence"/>
</dbReference>
<dbReference type="OrthoDB" id="584526at2759"/>
<proteinExistence type="predicted"/>
<gene>
    <name evidence="1" type="ORF">Cgig2_030011</name>
</gene>
<protein>
    <submittedName>
        <fullName evidence="1">Uncharacterized protein</fullName>
    </submittedName>
</protein>
<comment type="caution">
    <text evidence="1">The sequence shown here is derived from an EMBL/GenBank/DDBJ whole genome shotgun (WGS) entry which is preliminary data.</text>
</comment>